<evidence type="ECO:0000313" key="9">
    <source>
        <dbReference type="Proteomes" id="UP001597463"/>
    </source>
</evidence>
<evidence type="ECO:0000256" key="6">
    <source>
        <dbReference type="SAM" id="MobiDB-lite"/>
    </source>
</evidence>
<reference evidence="9" key="1">
    <citation type="journal article" date="2019" name="Int. J. Syst. Evol. Microbiol.">
        <title>The Global Catalogue of Microorganisms (GCM) 10K type strain sequencing project: providing services to taxonomists for standard genome sequencing and annotation.</title>
        <authorList>
            <consortium name="The Broad Institute Genomics Platform"/>
            <consortium name="The Broad Institute Genome Sequencing Center for Infectious Disease"/>
            <person name="Wu L."/>
            <person name="Ma J."/>
        </authorList>
    </citation>
    <scope>NUCLEOTIDE SEQUENCE [LARGE SCALE GENOMIC DNA]</scope>
    <source>
        <strain evidence="9">TISTR 1906</strain>
    </source>
</reference>
<dbReference type="InterPro" id="IPR005636">
    <property type="entry name" value="DTW"/>
</dbReference>
<accession>A0ABW5UNF3</accession>
<proteinExistence type="inferred from homology"/>
<organism evidence="8 9">
    <name type="scientific">Comamonas terrae</name>
    <dbReference type="NCBI Taxonomy" id="673548"/>
    <lineage>
        <taxon>Bacteria</taxon>
        <taxon>Pseudomonadati</taxon>
        <taxon>Pseudomonadota</taxon>
        <taxon>Betaproteobacteria</taxon>
        <taxon>Burkholderiales</taxon>
        <taxon>Comamonadaceae</taxon>
        <taxon>Comamonas</taxon>
    </lineage>
</organism>
<dbReference type="EC" id="2.5.1.25" evidence="1"/>
<name>A0ABW5UNF3_9BURK</name>
<keyword evidence="2 8" id="KW-0808">Transferase</keyword>
<keyword evidence="9" id="KW-1185">Reference proteome</keyword>
<dbReference type="EMBL" id="JBHUMV010000004">
    <property type="protein sequence ID" value="MFD2754419.1"/>
    <property type="molecule type" value="Genomic_DNA"/>
</dbReference>
<dbReference type="Pfam" id="PF03942">
    <property type="entry name" value="DTW"/>
    <property type="match status" value="1"/>
</dbReference>
<dbReference type="SMART" id="SM01144">
    <property type="entry name" value="DTW"/>
    <property type="match status" value="1"/>
</dbReference>
<evidence type="ECO:0000313" key="8">
    <source>
        <dbReference type="EMBL" id="MFD2754419.1"/>
    </source>
</evidence>
<evidence type="ECO:0000256" key="5">
    <source>
        <dbReference type="ARBA" id="ARBA00034489"/>
    </source>
</evidence>
<dbReference type="GO" id="GO:0016432">
    <property type="term" value="F:tRNA-uridine aminocarboxypropyltransferase activity"/>
    <property type="evidence" value="ECO:0007669"/>
    <property type="project" value="UniProtKB-EC"/>
</dbReference>
<evidence type="ECO:0000256" key="4">
    <source>
        <dbReference type="ARBA" id="ARBA00022694"/>
    </source>
</evidence>
<evidence type="ECO:0000259" key="7">
    <source>
        <dbReference type="SMART" id="SM01144"/>
    </source>
</evidence>
<dbReference type="PANTHER" id="PTHR21392:SF0">
    <property type="entry name" value="TRNA-URIDINE AMINOCARBOXYPROPYLTRANSFERASE 2"/>
    <property type="match status" value="1"/>
</dbReference>
<evidence type="ECO:0000256" key="3">
    <source>
        <dbReference type="ARBA" id="ARBA00022691"/>
    </source>
</evidence>
<protein>
    <recommendedName>
        <fullName evidence="1">tRNA-uridine aminocarboxypropyltransferase</fullName>
        <ecNumber evidence="1">2.5.1.25</ecNumber>
    </recommendedName>
</protein>
<dbReference type="Proteomes" id="UP001597463">
    <property type="component" value="Unassembled WGS sequence"/>
</dbReference>
<evidence type="ECO:0000256" key="1">
    <source>
        <dbReference type="ARBA" id="ARBA00012386"/>
    </source>
</evidence>
<feature type="domain" description="DTW" evidence="7">
    <location>
        <begin position="10"/>
        <end position="220"/>
    </location>
</feature>
<feature type="compositionally biased region" description="Polar residues" evidence="6">
    <location>
        <begin position="223"/>
        <end position="237"/>
    </location>
</feature>
<dbReference type="PANTHER" id="PTHR21392">
    <property type="entry name" value="TRNA-URIDINE AMINOCARBOXYPROPYLTRANSFERASE 2"/>
    <property type="match status" value="1"/>
</dbReference>
<keyword evidence="4" id="KW-0819">tRNA processing</keyword>
<keyword evidence="3" id="KW-0949">S-adenosyl-L-methionine</keyword>
<dbReference type="RefSeq" id="WP_066477839.1">
    <property type="nucleotide sequence ID" value="NZ_BCNT01000007.1"/>
</dbReference>
<evidence type="ECO:0000256" key="2">
    <source>
        <dbReference type="ARBA" id="ARBA00022679"/>
    </source>
</evidence>
<comment type="caution">
    <text evidence="8">The sequence shown here is derived from an EMBL/GenBank/DDBJ whole genome shotgun (WGS) entry which is preliminary data.</text>
</comment>
<comment type="similarity">
    <text evidence="5">Belongs to the TDD superfamily. DTWD2 family.</text>
</comment>
<dbReference type="InterPro" id="IPR039262">
    <property type="entry name" value="DTWD2/TAPT"/>
</dbReference>
<feature type="region of interest" description="Disordered" evidence="6">
    <location>
        <begin position="218"/>
        <end position="237"/>
    </location>
</feature>
<sequence length="237" mass="25606">MSTSDSPTATRLRCPQCRRALRTCVCALARAVPHEVQVLILMHPMEVHEAKGTGHLLHLCLPHSRLLVGECFDAAALRQALYGDWDETAGAGPRHSVLLYPDTGLQDAALGLAAAAPLPTPWPCAPSGLRLVVLDGTWRKSRKMLYANPALQSLPRLALEDVPAGRYAIRKAHLPEQLSTFEATALALGQLQGWTDGAPQHARLQSVFSDFMAQQAAMRDANRSPQAKSPQGQPAGF</sequence>
<gene>
    <name evidence="8" type="ORF">ACFSW6_09995</name>
</gene>